<evidence type="ECO:0000313" key="5">
    <source>
        <dbReference type="Proteomes" id="UP000255230"/>
    </source>
</evidence>
<organism evidence="3 5">
    <name type="scientific">Faucicola osloensis</name>
    <name type="common">Moraxella osloensis</name>
    <dbReference type="NCBI Taxonomy" id="34062"/>
    <lineage>
        <taxon>Bacteria</taxon>
        <taxon>Pseudomonadati</taxon>
        <taxon>Pseudomonadota</taxon>
        <taxon>Gammaproteobacteria</taxon>
        <taxon>Moraxellales</taxon>
        <taxon>Moraxellaceae</taxon>
        <taxon>Faucicola</taxon>
    </lineage>
</organism>
<dbReference type="Pfam" id="PF08000">
    <property type="entry name" value="bPH_1"/>
    <property type="match status" value="1"/>
</dbReference>
<sequence length="207" mass="23903">MFKNLASDALGLSDIGKIIPPSQFNQTDIDDYIFHEDNERIYFVIKSKMDEYCFTNVAFIHLDGQSATSKKRLLKRYPYRNFQPANIMIETAGTMDMDAELKFSLGGMAFSIDIDKNQIEQIRDIYKALTAISEQCKRIAHEETVLEKSFNTVTNMFSLRELSENVVLNLPDVINQTVAQVENAYGERLKTIRNYDFGAIFEHYLRQ</sequence>
<reference evidence="3 5" key="2">
    <citation type="submission" date="2018-06" db="EMBL/GenBank/DDBJ databases">
        <authorList>
            <consortium name="Pathogen Informatics"/>
            <person name="Doyle S."/>
        </authorList>
    </citation>
    <scope>NUCLEOTIDE SEQUENCE [LARGE SCALE GENOMIC DNA]</scope>
    <source>
        <strain evidence="3 5">NCTC10465</strain>
    </source>
</reference>
<protein>
    <submittedName>
        <fullName evidence="3">Protein of uncharacterized function (DUF1696)</fullName>
    </submittedName>
</protein>
<dbReference type="Gene3D" id="2.30.29.50">
    <property type="entry name" value="Bacterial Pleckstrin homology domain"/>
    <property type="match status" value="1"/>
</dbReference>
<evidence type="ECO:0000313" key="2">
    <source>
        <dbReference type="EMBL" id="OBX65245.1"/>
    </source>
</evidence>
<dbReference type="EMBL" id="UGPY01000001">
    <property type="protein sequence ID" value="STY96466.1"/>
    <property type="molecule type" value="Genomic_DNA"/>
</dbReference>
<dbReference type="InterPro" id="IPR012544">
    <property type="entry name" value="PHb"/>
</dbReference>
<dbReference type="RefSeq" id="WP_036596088.1">
    <property type="nucleotide sequence ID" value="NZ_CBCRZU010000010.1"/>
</dbReference>
<dbReference type="AlphaFoldDB" id="A0A0X8K6F4"/>
<dbReference type="PANTHER" id="PTHR35796:SF2">
    <property type="entry name" value="YVBH-LIKE OLIGOMERISATION REGION"/>
    <property type="match status" value="1"/>
</dbReference>
<dbReference type="KEGG" id="mos:AXE82_06155"/>
<dbReference type="Gene3D" id="1.10.287.210">
    <property type="match status" value="1"/>
</dbReference>
<gene>
    <name evidence="2" type="ORF">A9299_09285</name>
    <name evidence="3" type="ORF">NCTC10465_00222</name>
</gene>
<keyword evidence="5" id="KW-1185">Reference proteome</keyword>
<evidence type="ECO:0000313" key="4">
    <source>
        <dbReference type="Proteomes" id="UP000092509"/>
    </source>
</evidence>
<dbReference type="CDD" id="cd13225">
    <property type="entry name" value="PH-like_bacteria"/>
    <property type="match status" value="1"/>
</dbReference>
<reference evidence="2 4" key="1">
    <citation type="submission" date="2016-06" db="EMBL/GenBank/DDBJ databases">
        <title>Draft genome of Moraxella osloensis CCUG 67237.</title>
        <authorList>
            <person name="Salva-Serra F."/>
            <person name="Engstrom-Jakobsson H."/>
            <person name="Thorell K."/>
            <person name="Gonzales-Siles L."/>
            <person name="Karlsson R."/>
            <person name="Boulund F."/>
            <person name="Engstrand L."/>
            <person name="Kristiansson E."/>
            <person name="Moore E."/>
        </authorList>
    </citation>
    <scope>NUCLEOTIDE SEQUENCE [LARGE SCALE GENOMIC DNA]</scope>
    <source>
        <strain evidence="2 4">CCUG 67237</strain>
    </source>
</reference>
<evidence type="ECO:0000313" key="3">
    <source>
        <dbReference type="EMBL" id="STY96466.1"/>
    </source>
</evidence>
<dbReference type="PANTHER" id="PTHR35796">
    <property type="entry name" value="HYPOTHETICAL CYTOSOLIC PROTEIN"/>
    <property type="match status" value="1"/>
</dbReference>
<dbReference type="Proteomes" id="UP000255230">
    <property type="component" value="Unassembled WGS sequence"/>
</dbReference>
<feature type="domain" description="Bacterial Pleckstrin homology" evidence="1">
    <location>
        <begin position="10"/>
        <end position="132"/>
    </location>
</feature>
<dbReference type="EMBL" id="LZMT01000011">
    <property type="protein sequence ID" value="OBX65245.1"/>
    <property type="molecule type" value="Genomic_DNA"/>
</dbReference>
<proteinExistence type="predicted"/>
<dbReference type="SUPFAM" id="SSF50729">
    <property type="entry name" value="PH domain-like"/>
    <property type="match status" value="1"/>
</dbReference>
<accession>A0A0X8K6F4</accession>
<evidence type="ECO:0000259" key="1">
    <source>
        <dbReference type="Pfam" id="PF08000"/>
    </source>
</evidence>
<dbReference type="GeneID" id="35778347"/>
<name>A0A0X8K6F4_FAUOS</name>
<dbReference type="InterPro" id="IPR037063">
    <property type="entry name" value="PHb_sf"/>
</dbReference>